<dbReference type="AlphaFoldDB" id="A0A1I4NNH3"/>
<gene>
    <name evidence="2" type="ORF">SAMN05192568_102198</name>
</gene>
<reference evidence="3" key="1">
    <citation type="submission" date="2016-10" db="EMBL/GenBank/DDBJ databases">
        <authorList>
            <person name="Varghese N."/>
            <person name="Submissions S."/>
        </authorList>
    </citation>
    <scope>NUCLEOTIDE SEQUENCE [LARGE SCALE GENOMIC DNA]</scope>
    <source>
        <strain evidence="3">BL36</strain>
    </source>
</reference>
<dbReference type="OrthoDB" id="9997795at2"/>
<organism evidence="2 3">
    <name type="scientific">Methylobacterium pseudosasicola</name>
    <dbReference type="NCBI Taxonomy" id="582667"/>
    <lineage>
        <taxon>Bacteria</taxon>
        <taxon>Pseudomonadati</taxon>
        <taxon>Pseudomonadota</taxon>
        <taxon>Alphaproteobacteria</taxon>
        <taxon>Hyphomicrobiales</taxon>
        <taxon>Methylobacteriaceae</taxon>
        <taxon>Methylobacterium</taxon>
    </lineage>
</organism>
<feature type="transmembrane region" description="Helical" evidence="1">
    <location>
        <begin position="20"/>
        <end position="38"/>
    </location>
</feature>
<accession>A0A1I4NNH3</accession>
<dbReference type="RefSeq" id="WP_139234132.1">
    <property type="nucleotide sequence ID" value="NZ_FOTK01000021.1"/>
</dbReference>
<evidence type="ECO:0000256" key="1">
    <source>
        <dbReference type="SAM" id="Phobius"/>
    </source>
</evidence>
<protein>
    <submittedName>
        <fullName evidence="2">Uncharacterized protein</fullName>
    </submittedName>
</protein>
<feature type="transmembrane region" description="Helical" evidence="1">
    <location>
        <begin position="93"/>
        <end position="114"/>
    </location>
</feature>
<evidence type="ECO:0000313" key="2">
    <source>
        <dbReference type="EMBL" id="SFM17072.1"/>
    </source>
</evidence>
<sequence length="115" mass="11892">MRTIENRRSERSRNAMRREAITAASAIGFLAGGGARMVTGLGDGQRVLFEALSLSLGAIAAAVLAGIVVNLIALPALSWVLPGRRLPARAYRVAGALSGVAAFASAFVQFTPLAV</sequence>
<feature type="transmembrane region" description="Helical" evidence="1">
    <location>
        <begin position="58"/>
        <end position="81"/>
    </location>
</feature>
<dbReference type="EMBL" id="FOTK01000021">
    <property type="protein sequence ID" value="SFM17072.1"/>
    <property type="molecule type" value="Genomic_DNA"/>
</dbReference>
<proteinExistence type="predicted"/>
<dbReference type="Proteomes" id="UP000199048">
    <property type="component" value="Unassembled WGS sequence"/>
</dbReference>
<evidence type="ECO:0000313" key="3">
    <source>
        <dbReference type="Proteomes" id="UP000199048"/>
    </source>
</evidence>
<name>A0A1I4NNH3_9HYPH</name>
<keyword evidence="3" id="KW-1185">Reference proteome</keyword>
<keyword evidence="1" id="KW-1133">Transmembrane helix</keyword>
<keyword evidence="1" id="KW-0812">Transmembrane</keyword>
<keyword evidence="1" id="KW-0472">Membrane</keyword>